<keyword evidence="2" id="KW-1185">Reference proteome</keyword>
<reference evidence="2" key="1">
    <citation type="journal article" date="2010" name="Stand. Genomic Sci.">
        <title>Complete genome sequence of Syntrophothermus lipocalidus type strain (TGB-C1T).</title>
        <authorList>
            <consortium name="US DOE Joint Genome Institute (JGI-PGF)"/>
            <person name="Djao O."/>
            <person name="Zhang X."/>
            <person name="Lucas S."/>
            <person name="Lapidus A."/>
            <person name="Glavina Del Rio T."/>
            <person name="Nolan M."/>
            <person name="Tice H."/>
            <person name="Cheng J."/>
            <person name="Han C."/>
            <person name="Tapia R."/>
            <person name="Goodwin L."/>
            <person name="Pitluck S."/>
            <person name="Liolios K."/>
            <person name="Ivanova N."/>
            <person name="Mavromatis K."/>
            <person name="Mikhailova N."/>
            <person name="Ovchinnikova G."/>
            <person name="Pati A."/>
            <person name="Brambilla E."/>
            <person name="Chen A."/>
            <person name="Palaniappan K."/>
            <person name="Land M."/>
            <person name="Hauser L."/>
            <person name="Chang Y."/>
            <person name="Jeffries C."/>
            <person name="Rohde M."/>
            <person name="Sikorski J."/>
            <person name="Spring S."/>
            <person name="Goker M."/>
            <person name="Detter J."/>
            <person name="Woyke T."/>
            <person name="Bristow J."/>
            <person name="Eisen J."/>
            <person name="Markowitz V."/>
            <person name="Hugenholtz P."/>
            <person name="Kyrpides N."/>
            <person name="Klenk H."/>
        </authorList>
    </citation>
    <scope>NUCLEOTIDE SEQUENCE [LARGE SCALE GENOMIC DNA]</scope>
    <source>
        <strain evidence="2">DSM 12680 / TGB-C1</strain>
    </source>
</reference>
<dbReference type="HOGENOM" id="CLU_103782_0_0_9"/>
<dbReference type="OrthoDB" id="1951178at2"/>
<evidence type="ECO:0008006" key="3">
    <source>
        <dbReference type="Google" id="ProtNLM"/>
    </source>
</evidence>
<evidence type="ECO:0000313" key="2">
    <source>
        <dbReference type="Proteomes" id="UP000000378"/>
    </source>
</evidence>
<gene>
    <name evidence="1" type="ordered locus">Slip_0063</name>
</gene>
<name>D7CIK5_SYNLT</name>
<dbReference type="EMBL" id="CP002048">
    <property type="protein sequence ID" value="ADI00870.1"/>
    <property type="molecule type" value="Genomic_DNA"/>
</dbReference>
<proteinExistence type="predicted"/>
<organism evidence="1 2">
    <name type="scientific">Syntrophothermus lipocalidus (strain DSM 12680 / TGB-C1)</name>
    <dbReference type="NCBI Taxonomy" id="643648"/>
    <lineage>
        <taxon>Bacteria</taxon>
        <taxon>Bacillati</taxon>
        <taxon>Bacillota</taxon>
        <taxon>Clostridia</taxon>
        <taxon>Eubacteriales</taxon>
        <taxon>Syntrophomonadaceae</taxon>
        <taxon>Syntrophothermus</taxon>
    </lineage>
</organism>
<dbReference type="AlphaFoldDB" id="D7CIK5"/>
<dbReference type="KEGG" id="slp:Slip_0063"/>
<evidence type="ECO:0000313" key="1">
    <source>
        <dbReference type="EMBL" id="ADI00870.1"/>
    </source>
</evidence>
<protein>
    <recommendedName>
        <fullName evidence="3">SipL SPOCS domain-containing protein</fullName>
    </recommendedName>
</protein>
<sequence length="219" mass="23841">MAEVRPGKCPVVDGIPQCPPPTEIDCIKVNKVLQECKEADVEKIIFELEVPIPRNTIDRIDCVSAKIVSDIICDIPQAGRVSVDFDLEVICKIVLIDTTTVTLQKTVHVFKSVRLSRAGETGLKCEVDVPLVACLECFISKVNEIGGVTEITCCVGKLLLFKLISEVQLMIPTYGYCAEPPECQNGLGECPEFDPPWPPYPPQDDIFGVKTGGSCGCGE</sequence>
<dbReference type="eggNOG" id="ENOG503360U">
    <property type="taxonomic scope" value="Bacteria"/>
</dbReference>
<dbReference type="Proteomes" id="UP000000378">
    <property type="component" value="Chromosome"/>
</dbReference>
<reference evidence="1 2" key="2">
    <citation type="journal article" date="2010" name="Stand. Genomic Sci.">
        <title>Complete genome sequence of Syntrophothermus lipocalidus type strain (TGB-C1).</title>
        <authorList>
            <person name="Djao O.D."/>
            <person name="Zhang X."/>
            <person name="Lucas S."/>
            <person name="Lapidus A."/>
            <person name="Del Rio T.G."/>
            <person name="Nolan M."/>
            <person name="Tice H."/>
            <person name="Cheng J.F."/>
            <person name="Han C."/>
            <person name="Tapia R."/>
            <person name="Goodwin L."/>
            <person name="Pitluck S."/>
            <person name="Liolios K."/>
            <person name="Ivanova N."/>
            <person name="Mavromatis K."/>
            <person name="Mikhailova N."/>
            <person name="Ovchinnikova G."/>
            <person name="Pati A."/>
            <person name="Brambilla E."/>
            <person name="Chen A."/>
            <person name="Palaniappan K."/>
            <person name="Land M."/>
            <person name="Hauser L."/>
            <person name="Chang Y.J."/>
            <person name="Jeffries C.D."/>
            <person name="Rohde M."/>
            <person name="Sikorski J."/>
            <person name="Spring S."/>
            <person name="Goker M."/>
            <person name="Detter J.C."/>
            <person name="Woyke T."/>
            <person name="Bristow J."/>
            <person name="Eisen J.A."/>
            <person name="Markowitz V."/>
            <person name="Hugenholtz P."/>
            <person name="Kyrpides N.C."/>
            <person name="Klenk H.P."/>
        </authorList>
    </citation>
    <scope>NUCLEOTIDE SEQUENCE [LARGE SCALE GENOMIC DNA]</scope>
    <source>
        <strain evidence="2">DSM 12680 / TGB-C1</strain>
    </source>
</reference>
<dbReference type="RefSeq" id="WP_013174274.1">
    <property type="nucleotide sequence ID" value="NC_014220.1"/>
</dbReference>
<accession>D7CIK5</accession>